<dbReference type="AlphaFoldDB" id="A0A451DCR1"/>
<gene>
    <name evidence="14" type="primary">folK</name>
    <name evidence="14" type="ORF">ERCILAFE3058_243</name>
</gene>
<dbReference type="PROSITE" id="PS00794">
    <property type="entry name" value="HPPK"/>
    <property type="match status" value="1"/>
</dbReference>
<dbReference type="Pfam" id="PF01288">
    <property type="entry name" value="HPPK"/>
    <property type="match status" value="1"/>
</dbReference>
<accession>A0A451DCR1</accession>
<dbReference type="PANTHER" id="PTHR43071">
    <property type="entry name" value="2-AMINO-4-HYDROXY-6-HYDROXYMETHYLDIHYDROPTERIDINE PYROPHOSPHOKINASE"/>
    <property type="match status" value="1"/>
</dbReference>
<keyword evidence="8" id="KW-0067">ATP-binding</keyword>
<keyword evidence="6" id="KW-0547">Nucleotide-binding</keyword>
<evidence type="ECO:0000256" key="10">
    <source>
        <dbReference type="ARBA" id="ARBA00029409"/>
    </source>
</evidence>
<evidence type="ECO:0000256" key="1">
    <source>
        <dbReference type="ARBA" id="ARBA00005051"/>
    </source>
</evidence>
<dbReference type="UniPathway" id="UPA00077">
    <property type="reaction ID" value="UER00155"/>
</dbReference>
<evidence type="ECO:0000256" key="7">
    <source>
        <dbReference type="ARBA" id="ARBA00022777"/>
    </source>
</evidence>
<evidence type="ECO:0000256" key="3">
    <source>
        <dbReference type="ARBA" id="ARBA00013253"/>
    </source>
</evidence>
<evidence type="ECO:0000256" key="8">
    <source>
        <dbReference type="ARBA" id="ARBA00022840"/>
    </source>
</evidence>
<evidence type="ECO:0000256" key="12">
    <source>
        <dbReference type="ARBA" id="ARBA00033413"/>
    </source>
</evidence>
<comment type="similarity">
    <text evidence="2">Belongs to the HPPK family.</text>
</comment>
<dbReference type="EMBL" id="LR217720">
    <property type="protein sequence ID" value="VFP84148.1"/>
    <property type="molecule type" value="Genomic_DNA"/>
</dbReference>
<dbReference type="GO" id="GO:0046656">
    <property type="term" value="P:folic acid biosynthetic process"/>
    <property type="evidence" value="ECO:0007669"/>
    <property type="project" value="UniProtKB-KW"/>
</dbReference>
<dbReference type="Proteomes" id="UP000294418">
    <property type="component" value="Chromosome"/>
</dbReference>
<dbReference type="SUPFAM" id="SSF55083">
    <property type="entry name" value="6-hydroxymethyl-7,8-dihydropterin pyrophosphokinase, HPPK"/>
    <property type="match status" value="1"/>
</dbReference>
<dbReference type="EC" id="2.7.6.3" evidence="3"/>
<dbReference type="RefSeq" id="WP_157989667.1">
    <property type="nucleotide sequence ID" value="NZ_LR217720.1"/>
</dbReference>
<keyword evidence="7 14" id="KW-0418">Kinase</keyword>
<evidence type="ECO:0000256" key="4">
    <source>
        <dbReference type="ARBA" id="ARBA00016218"/>
    </source>
</evidence>
<evidence type="ECO:0000256" key="6">
    <source>
        <dbReference type="ARBA" id="ARBA00022741"/>
    </source>
</evidence>
<organism evidence="14 15">
    <name type="scientific">Candidatus Erwinia haradaeae</name>
    <dbReference type="NCBI Taxonomy" id="1922217"/>
    <lineage>
        <taxon>Bacteria</taxon>
        <taxon>Pseudomonadati</taxon>
        <taxon>Pseudomonadota</taxon>
        <taxon>Gammaproteobacteria</taxon>
        <taxon>Enterobacterales</taxon>
        <taxon>Erwiniaceae</taxon>
        <taxon>Erwinia</taxon>
    </lineage>
</organism>
<dbReference type="OrthoDB" id="9808041at2"/>
<dbReference type="NCBIfam" id="TIGR01498">
    <property type="entry name" value="folK"/>
    <property type="match status" value="1"/>
</dbReference>
<dbReference type="InterPro" id="IPR035907">
    <property type="entry name" value="Hppk_sf"/>
</dbReference>
<dbReference type="GO" id="GO:0016301">
    <property type="term" value="F:kinase activity"/>
    <property type="evidence" value="ECO:0007669"/>
    <property type="project" value="UniProtKB-KW"/>
</dbReference>
<dbReference type="GO" id="GO:0003848">
    <property type="term" value="F:2-amino-4-hydroxy-6-hydroxymethyldihydropteridine diphosphokinase activity"/>
    <property type="evidence" value="ECO:0007669"/>
    <property type="project" value="UniProtKB-EC"/>
</dbReference>
<evidence type="ECO:0000256" key="11">
    <source>
        <dbReference type="ARBA" id="ARBA00029766"/>
    </source>
</evidence>
<dbReference type="CDD" id="cd00483">
    <property type="entry name" value="HPPK"/>
    <property type="match status" value="1"/>
</dbReference>
<evidence type="ECO:0000256" key="5">
    <source>
        <dbReference type="ARBA" id="ARBA00022679"/>
    </source>
</evidence>
<comment type="function">
    <text evidence="10">Catalyzes the transfer of pyrophosphate from adenosine triphosphate (ATP) to 6-hydroxymethyl-7,8-dihydropterin, an enzymatic step in folate biosynthesis pathway.</text>
</comment>
<dbReference type="GO" id="GO:0046654">
    <property type="term" value="P:tetrahydrofolate biosynthetic process"/>
    <property type="evidence" value="ECO:0007669"/>
    <property type="project" value="UniProtKB-UniPathway"/>
</dbReference>
<name>A0A451DCR1_9GAMM</name>
<reference evidence="14 15" key="1">
    <citation type="submission" date="2019-02" db="EMBL/GenBank/DDBJ databases">
        <authorList>
            <person name="Manzano-Marin A."/>
            <person name="Manzano-Marin A."/>
        </authorList>
    </citation>
    <scope>NUCLEOTIDE SEQUENCE [LARGE SCALE GENOMIC DNA]</scope>
    <source>
        <strain evidence="14 15">ErCilaricifoliae</strain>
    </source>
</reference>
<feature type="domain" description="7,8-dihydro-6-hydroxymethylpterin-pyrophosphokinase" evidence="13">
    <location>
        <begin position="89"/>
        <end position="100"/>
    </location>
</feature>
<dbReference type="PANTHER" id="PTHR43071:SF1">
    <property type="entry name" value="2-AMINO-4-HYDROXY-6-HYDROXYMETHYLDIHYDROPTERIDINE PYROPHOSPHOKINASE"/>
    <property type="match status" value="1"/>
</dbReference>
<dbReference type="Gene3D" id="3.30.70.560">
    <property type="entry name" value="7,8-Dihydro-6-hydroxymethylpterin-pyrophosphokinase HPPK"/>
    <property type="match status" value="1"/>
</dbReference>
<proteinExistence type="inferred from homology"/>
<keyword evidence="9" id="KW-0289">Folate biosynthesis</keyword>
<dbReference type="InterPro" id="IPR000550">
    <property type="entry name" value="Hppk"/>
</dbReference>
<evidence type="ECO:0000313" key="15">
    <source>
        <dbReference type="Proteomes" id="UP000294418"/>
    </source>
</evidence>
<protein>
    <recommendedName>
        <fullName evidence="4">2-amino-4-hydroxy-6-hydroxymethyldihydropteridine pyrophosphokinase</fullName>
        <ecNumber evidence="3">2.7.6.3</ecNumber>
    </recommendedName>
    <alternativeName>
        <fullName evidence="11">6-hydroxymethyl-7,8-dihydropterin pyrophosphokinase</fullName>
    </alternativeName>
    <alternativeName>
        <fullName evidence="12">7,8-dihydro-6-hydroxymethylpterin-pyrophosphokinase</fullName>
    </alternativeName>
</protein>
<evidence type="ECO:0000256" key="9">
    <source>
        <dbReference type="ARBA" id="ARBA00022909"/>
    </source>
</evidence>
<evidence type="ECO:0000256" key="2">
    <source>
        <dbReference type="ARBA" id="ARBA00005810"/>
    </source>
</evidence>
<keyword evidence="5 14" id="KW-0808">Transferase</keyword>
<evidence type="ECO:0000313" key="14">
    <source>
        <dbReference type="EMBL" id="VFP84148.1"/>
    </source>
</evidence>
<evidence type="ECO:0000259" key="13">
    <source>
        <dbReference type="PROSITE" id="PS00794"/>
    </source>
</evidence>
<dbReference type="GO" id="GO:0005524">
    <property type="term" value="F:ATP binding"/>
    <property type="evidence" value="ECO:0007669"/>
    <property type="project" value="UniProtKB-KW"/>
</dbReference>
<sequence length="176" mass="20237">MNRAYLSLGSNLCNPLHQICRALERLASLPYSHIANISHLYHTPPYGQVHQSHFLNTVVALDTYLDPEELLNKIQCIEIEQKRCRQSYRWGPRTLDVDIMLFNKQTINTPQLIIPHYDMHNRAFMLKPLIDIAPSLCLPNGKNLSEILKTLNANAIHKVVQSSFDLQKSQVLLQKN</sequence>
<comment type="pathway">
    <text evidence="1">Cofactor biosynthesis; tetrahydrofolate biosynthesis; 2-amino-4-hydroxy-6-hydroxymethyl-7,8-dihydropteridine diphosphate from 7,8-dihydroneopterin triphosphate: step 4/4.</text>
</comment>